<keyword evidence="2" id="KW-0723">Serine/threonine-protein kinase</keyword>
<comment type="similarity">
    <text evidence="1">Belongs to the protein kinase superfamily. CAMK Ser/Thr protein kinase family. CaMK subfamily.</text>
</comment>
<dbReference type="PROSITE" id="PS50011">
    <property type="entry name" value="PROTEIN_KINASE_DOM"/>
    <property type="match status" value="1"/>
</dbReference>
<dbReference type="PANTHER" id="PTHR24349">
    <property type="entry name" value="SERINE/THREONINE-PROTEIN KINASE"/>
    <property type="match status" value="1"/>
</dbReference>
<gene>
    <name evidence="10" type="ORF">TEA_003363</name>
</gene>
<dbReference type="GO" id="GO:0004674">
    <property type="term" value="F:protein serine/threonine kinase activity"/>
    <property type="evidence" value="ECO:0007669"/>
    <property type="project" value="UniProtKB-KW"/>
</dbReference>
<evidence type="ECO:0000256" key="1">
    <source>
        <dbReference type="ARBA" id="ARBA00005354"/>
    </source>
</evidence>
<feature type="coiled-coil region" evidence="7">
    <location>
        <begin position="220"/>
        <end position="247"/>
    </location>
</feature>
<keyword evidence="11" id="KW-1185">Reference proteome</keyword>
<evidence type="ECO:0000313" key="10">
    <source>
        <dbReference type="EMBL" id="THG00170.1"/>
    </source>
</evidence>
<keyword evidence="3" id="KW-0808">Transferase</keyword>
<comment type="caution">
    <text evidence="10">The sequence shown here is derived from an EMBL/GenBank/DDBJ whole genome shotgun (WGS) entry which is preliminary data.</text>
</comment>
<reference evidence="10 11" key="1">
    <citation type="journal article" date="2018" name="Proc. Natl. Acad. Sci. U.S.A.">
        <title>Draft genome sequence of Camellia sinensis var. sinensis provides insights into the evolution of the tea genome and tea quality.</title>
        <authorList>
            <person name="Wei C."/>
            <person name="Yang H."/>
            <person name="Wang S."/>
            <person name="Zhao J."/>
            <person name="Liu C."/>
            <person name="Gao L."/>
            <person name="Xia E."/>
            <person name="Lu Y."/>
            <person name="Tai Y."/>
            <person name="She G."/>
            <person name="Sun J."/>
            <person name="Cao H."/>
            <person name="Tong W."/>
            <person name="Gao Q."/>
            <person name="Li Y."/>
            <person name="Deng W."/>
            <person name="Jiang X."/>
            <person name="Wang W."/>
            <person name="Chen Q."/>
            <person name="Zhang S."/>
            <person name="Li H."/>
            <person name="Wu J."/>
            <person name="Wang P."/>
            <person name="Li P."/>
            <person name="Shi C."/>
            <person name="Zheng F."/>
            <person name="Jian J."/>
            <person name="Huang B."/>
            <person name="Shan D."/>
            <person name="Shi M."/>
            <person name="Fang C."/>
            <person name="Yue Y."/>
            <person name="Li F."/>
            <person name="Li D."/>
            <person name="Wei S."/>
            <person name="Han B."/>
            <person name="Jiang C."/>
            <person name="Yin Y."/>
            <person name="Xia T."/>
            <person name="Zhang Z."/>
            <person name="Bennetzen J.L."/>
            <person name="Zhao S."/>
            <person name="Wan X."/>
        </authorList>
    </citation>
    <scope>NUCLEOTIDE SEQUENCE [LARGE SCALE GENOMIC DNA]</scope>
    <source>
        <strain evidence="11">cv. Shuchazao</strain>
        <tissue evidence="10">Leaf</tissue>
    </source>
</reference>
<feature type="domain" description="Protein kinase" evidence="9">
    <location>
        <begin position="1"/>
        <end position="196"/>
    </location>
</feature>
<dbReference type="EMBL" id="SDRB02011788">
    <property type="protein sequence ID" value="THG00170.1"/>
    <property type="molecule type" value="Genomic_DNA"/>
</dbReference>
<evidence type="ECO:0000256" key="5">
    <source>
        <dbReference type="ARBA" id="ARBA00022777"/>
    </source>
</evidence>
<keyword evidence="8" id="KW-1133">Transmembrane helix</keyword>
<dbReference type="Pfam" id="PF00069">
    <property type="entry name" value="Pkinase"/>
    <property type="match status" value="1"/>
</dbReference>
<dbReference type="InterPro" id="IPR050205">
    <property type="entry name" value="CDPK_Ser/Thr_kinases"/>
</dbReference>
<evidence type="ECO:0000256" key="6">
    <source>
        <dbReference type="ARBA" id="ARBA00022840"/>
    </source>
</evidence>
<feature type="transmembrane region" description="Helical" evidence="8">
    <location>
        <begin position="6"/>
        <end position="24"/>
    </location>
</feature>
<evidence type="ECO:0000313" key="11">
    <source>
        <dbReference type="Proteomes" id="UP000306102"/>
    </source>
</evidence>
<keyword evidence="6" id="KW-0067">ATP-binding</keyword>
<proteinExistence type="inferred from homology"/>
<dbReference type="Proteomes" id="UP000306102">
    <property type="component" value="Unassembled WGS sequence"/>
</dbReference>
<protein>
    <recommendedName>
        <fullName evidence="9">Protein kinase domain-containing protein</fullName>
    </recommendedName>
</protein>
<keyword evidence="8" id="KW-0812">Transmembrane</keyword>
<evidence type="ECO:0000256" key="2">
    <source>
        <dbReference type="ARBA" id="ARBA00022527"/>
    </source>
</evidence>
<dbReference type="GO" id="GO:0005524">
    <property type="term" value="F:ATP binding"/>
    <property type="evidence" value="ECO:0007669"/>
    <property type="project" value="UniProtKB-KW"/>
</dbReference>
<feature type="transmembrane region" description="Helical" evidence="8">
    <location>
        <begin position="36"/>
        <end position="56"/>
    </location>
</feature>
<evidence type="ECO:0000256" key="3">
    <source>
        <dbReference type="ARBA" id="ARBA00022679"/>
    </source>
</evidence>
<keyword evidence="4" id="KW-0547">Nucleotide-binding</keyword>
<dbReference type="AlphaFoldDB" id="A0A4S4DC44"/>
<organism evidence="10 11">
    <name type="scientific">Camellia sinensis var. sinensis</name>
    <name type="common">China tea</name>
    <dbReference type="NCBI Taxonomy" id="542762"/>
    <lineage>
        <taxon>Eukaryota</taxon>
        <taxon>Viridiplantae</taxon>
        <taxon>Streptophyta</taxon>
        <taxon>Embryophyta</taxon>
        <taxon>Tracheophyta</taxon>
        <taxon>Spermatophyta</taxon>
        <taxon>Magnoliopsida</taxon>
        <taxon>eudicotyledons</taxon>
        <taxon>Gunneridae</taxon>
        <taxon>Pentapetalae</taxon>
        <taxon>asterids</taxon>
        <taxon>Ericales</taxon>
        <taxon>Theaceae</taxon>
        <taxon>Camellia</taxon>
    </lineage>
</organism>
<dbReference type="SUPFAM" id="SSF56112">
    <property type="entry name" value="Protein kinase-like (PK-like)"/>
    <property type="match status" value="1"/>
</dbReference>
<evidence type="ECO:0000256" key="7">
    <source>
        <dbReference type="SAM" id="Coils"/>
    </source>
</evidence>
<evidence type="ECO:0000259" key="9">
    <source>
        <dbReference type="PROSITE" id="PS50011"/>
    </source>
</evidence>
<dbReference type="Gene3D" id="1.10.510.10">
    <property type="entry name" value="Transferase(Phosphotransferase) domain 1"/>
    <property type="match status" value="1"/>
</dbReference>
<accession>A0A4S4DC44</accession>
<dbReference type="InterPro" id="IPR011009">
    <property type="entry name" value="Kinase-like_dom_sf"/>
</dbReference>
<name>A0A4S4DC44_CAMSN</name>
<dbReference type="STRING" id="542762.A0A4S4DC44"/>
<keyword evidence="8" id="KW-0472">Membrane</keyword>
<keyword evidence="5" id="KW-0418">Kinase</keyword>
<evidence type="ECO:0000256" key="4">
    <source>
        <dbReference type="ARBA" id="ARBA00022741"/>
    </source>
</evidence>
<sequence length="258" mass="29267">MHGLKLVMMVVVVQAALAGNSVLYKLASSIEMSMRVLIAYHFVFAAAFIVPFALLLERLIQVFTSSLISSSCSSSQLFLHSERFSEIIGSPYYMAPEVHKPNCGPEIDICSAGVVLYILLCGVPPFWAGKHIPTDFSSVCVFLWMVRIGGGVFSVIKEPDYLVNGEYRIFVDGENWRWSRQRGSSKDVELSNMAFLACTSYKVILLFPQTRGILLFIWKLKEVIEIMENMKDKVDQWEDKVDEWNDTWQDKNEDGRNG</sequence>
<dbReference type="InterPro" id="IPR000719">
    <property type="entry name" value="Prot_kinase_dom"/>
</dbReference>
<keyword evidence="7" id="KW-0175">Coiled coil</keyword>
<evidence type="ECO:0000256" key="8">
    <source>
        <dbReference type="SAM" id="Phobius"/>
    </source>
</evidence>